<feature type="compositionally biased region" description="Basic and acidic residues" evidence="1">
    <location>
        <begin position="299"/>
        <end position="327"/>
    </location>
</feature>
<reference evidence="3 4" key="1">
    <citation type="submission" date="2019-05" db="EMBL/GenBank/DDBJ databases">
        <authorList>
            <consortium name="Pathogen Informatics"/>
        </authorList>
    </citation>
    <scope>NUCLEOTIDE SEQUENCE [LARGE SCALE GENOMIC DNA]</scope>
    <source>
        <strain evidence="3 4">NCTC503</strain>
    </source>
</reference>
<feature type="compositionally biased region" description="Basic and acidic residues" evidence="1">
    <location>
        <begin position="335"/>
        <end position="346"/>
    </location>
</feature>
<dbReference type="OrthoDB" id="9810153at2"/>
<organism evidence="3 4">
    <name type="scientific">Hathewaya histolytica</name>
    <name type="common">Clostridium histolyticum</name>
    <dbReference type="NCBI Taxonomy" id="1498"/>
    <lineage>
        <taxon>Bacteria</taxon>
        <taxon>Bacillati</taxon>
        <taxon>Bacillota</taxon>
        <taxon>Clostridia</taxon>
        <taxon>Eubacteriales</taxon>
        <taxon>Clostridiaceae</taxon>
        <taxon>Hathewaya</taxon>
    </lineage>
</organism>
<dbReference type="EMBL" id="LR590481">
    <property type="protein sequence ID" value="VTQ85507.1"/>
    <property type="molecule type" value="Genomic_DNA"/>
</dbReference>
<sequence length="346" mass="37761">MKFKKIISKLLITVITVSAITTTQIKTAYADAFKVVTLGSDLSKEQKEEMIKYFGVTKNDANILEVTSKEEYKYLGDVASKSQLGTKSISCSFIEPTDKGGINVSTNNIYWVTESMIKNALITAGIENANVKASAPFKVSGTAALTGILKGFENSKGGEKIDENKKKVANEELVVTGKVGEKIGKEDAANLINEVKKDVIKKKPKTEKEIEKIVVNVTNNYGSKLNDSDVQKITALMNKINGLDLDFSKLKGQLNDVTKNLKNSITGEEAKGFWGKIKGFFSDVFDSIGDFFSGLFSSDSKDSKSKDVNTNKPENKKDEKSNKENKGKSSINEEGSNKAESADKAK</sequence>
<dbReference type="Pfam" id="PF06207">
    <property type="entry name" value="DUF1002"/>
    <property type="match status" value="1"/>
</dbReference>
<gene>
    <name evidence="3" type="ORF">NCTC503_00774</name>
</gene>
<proteinExistence type="predicted"/>
<protein>
    <submittedName>
        <fullName evidence="3">Extracellular protein</fullName>
    </submittedName>
</protein>
<evidence type="ECO:0000256" key="1">
    <source>
        <dbReference type="SAM" id="MobiDB-lite"/>
    </source>
</evidence>
<dbReference type="InterPro" id="IPR009343">
    <property type="entry name" value="DUF1002"/>
</dbReference>
<evidence type="ECO:0000256" key="2">
    <source>
        <dbReference type="SAM" id="SignalP"/>
    </source>
</evidence>
<keyword evidence="4" id="KW-1185">Reference proteome</keyword>
<name>A0A4V6KC93_HATHI</name>
<feature type="signal peptide" evidence="2">
    <location>
        <begin position="1"/>
        <end position="19"/>
    </location>
</feature>
<keyword evidence="2" id="KW-0732">Signal</keyword>
<dbReference type="AlphaFoldDB" id="A0A4V6KC93"/>
<dbReference type="KEGG" id="hhw:NCTC503_00774"/>
<accession>A0A4V6KC93</accession>
<evidence type="ECO:0000313" key="4">
    <source>
        <dbReference type="Proteomes" id="UP000308489"/>
    </source>
</evidence>
<feature type="region of interest" description="Disordered" evidence="1">
    <location>
        <begin position="298"/>
        <end position="346"/>
    </location>
</feature>
<dbReference type="RefSeq" id="WP_138209497.1">
    <property type="nucleotide sequence ID" value="NZ_CBCRUQ010000001.1"/>
</dbReference>
<evidence type="ECO:0000313" key="3">
    <source>
        <dbReference type="EMBL" id="VTQ85507.1"/>
    </source>
</evidence>
<dbReference type="Proteomes" id="UP000308489">
    <property type="component" value="Chromosome 1"/>
</dbReference>
<feature type="chain" id="PRO_5039553408" evidence="2">
    <location>
        <begin position="20"/>
        <end position="346"/>
    </location>
</feature>